<dbReference type="CDD" id="cd09898">
    <property type="entry name" value="H3TH_53EXO"/>
    <property type="match status" value="1"/>
</dbReference>
<name>A0ABS6EAU5_9FIRM</name>
<evidence type="ECO:0000256" key="1">
    <source>
        <dbReference type="ARBA" id="ARBA00007705"/>
    </source>
</evidence>
<dbReference type="RefSeq" id="WP_216521985.1">
    <property type="nucleotide sequence ID" value="NZ_JAHLPM010000023.1"/>
</dbReference>
<dbReference type="PANTHER" id="PTHR10133:SF27">
    <property type="entry name" value="DNA POLYMERASE NU"/>
    <property type="match status" value="1"/>
</dbReference>
<dbReference type="CDD" id="cd06140">
    <property type="entry name" value="DNA_polA_I_Bacillus_like_exo"/>
    <property type="match status" value="1"/>
</dbReference>
<comment type="subunit">
    <text evidence="16">Single-chain monomer with multiple functions.</text>
</comment>
<evidence type="ECO:0000256" key="4">
    <source>
        <dbReference type="ARBA" id="ARBA00022679"/>
    </source>
</evidence>
<dbReference type="InterPro" id="IPR001098">
    <property type="entry name" value="DNA-dir_DNA_pol_A_palm_dom"/>
</dbReference>
<evidence type="ECO:0000313" key="20">
    <source>
        <dbReference type="EMBL" id="MBU5440045.1"/>
    </source>
</evidence>
<feature type="domain" description="3'-5' exonuclease" evidence="17">
    <location>
        <begin position="302"/>
        <end position="480"/>
    </location>
</feature>
<feature type="domain" description="5'-3' exonuclease" evidence="18">
    <location>
        <begin position="4"/>
        <end position="263"/>
    </location>
</feature>
<keyword evidence="9" id="KW-0378">Hydrolase</keyword>
<dbReference type="Pfam" id="PF22619">
    <property type="entry name" value="DNA_polI_exo1"/>
    <property type="match status" value="1"/>
</dbReference>
<dbReference type="InterPro" id="IPR020046">
    <property type="entry name" value="5-3_exonucl_a-hlix_arch_N"/>
</dbReference>
<comment type="caution">
    <text evidence="20">The sequence shown here is derived from an EMBL/GenBank/DDBJ whole genome shotgun (WGS) entry which is preliminary data.</text>
</comment>
<dbReference type="Pfam" id="PF01367">
    <property type="entry name" value="5_3_exonuc"/>
    <property type="match status" value="1"/>
</dbReference>
<protein>
    <recommendedName>
        <fullName evidence="3 15">DNA polymerase I</fullName>
        <ecNumber evidence="2 15">2.7.7.7</ecNumber>
    </recommendedName>
</protein>
<gene>
    <name evidence="16 20" type="primary">polA</name>
    <name evidence="20" type="ORF">KQI42_18720</name>
</gene>
<accession>A0ABS6EAU5</accession>
<dbReference type="Proteomes" id="UP000749471">
    <property type="component" value="Unassembled WGS sequence"/>
</dbReference>
<dbReference type="InterPro" id="IPR008918">
    <property type="entry name" value="HhH2"/>
</dbReference>
<dbReference type="GO" id="GO:0003887">
    <property type="term" value="F:DNA-directed DNA polymerase activity"/>
    <property type="evidence" value="ECO:0007669"/>
    <property type="project" value="UniProtKB-EC"/>
</dbReference>
<evidence type="ECO:0000256" key="3">
    <source>
        <dbReference type="ARBA" id="ARBA00020311"/>
    </source>
</evidence>
<evidence type="ECO:0000256" key="8">
    <source>
        <dbReference type="ARBA" id="ARBA00022763"/>
    </source>
</evidence>
<evidence type="ECO:0000259" key="18">
    <source>
        <dbReference type="SMART" id="SM00475"/>
    </source>
</evidence>
<proteinExistence type="inferred from homology"/>
<dbReference type="PROSITE" id="PS00447">
    <property type="entry name" value="DNA_POLYMERASE_A"/>
    <property type="match status" value="1"/>
</dbReference>
<evidence type="ECO:0000256" key="7">
    <source>
        <dbReference type="ARBA" id="ARBA00022722"/>
    </source>
</evidence>
<dbReference type="Pfam" id="PF00476">
    <property type="entry name" value="DNA_pol_A"/>
    <property type="match status" value="1"/>
</dbReference>
<evidence type="ECO:0000256" key="10">
    <source>
        <dbReference type="ARBA" id="ARBA00022839"/>
    </source>
</evidence>
<evidence type="ECO:0000256" key="16">
    <source>
        <dbReference type="RuleBase" id="RU004460"/>
    </source>
</evidence>
<keyword evidence="12 16" id="KW-0238">DNA-binding</keyword>
<keyword evidence="4 16" id="KW-0808">Transferase</keyword>
<keyword evidence="8 16" id="KW-0227">DNA damage</keyword>
<comment type="catalytic activity">
    <reaction evidence="14 16">
        <text>DNA(n) + a 2'-deoxyribonucleoside 5'-triphosphate = DNA(n+1) + diphosphate</text>
        <dbReference type="Rhea" id="RHEA:22508"/>
        <dbReference type="Rhea" id="RHEA-COMP:17339"/>
        <dbReference type="Rhea" id="RHEA-COMP:17340"/>
        <dbReference type="ChEBI" id="CHEBI:33019"/>
        <dbReference type="ChEBI" id="CHEBI:61560"/>
        <dbReference type="ChEBI" id="CHEBI:173112"/>
        <dbReference type="EC" id="2.7.7.7"/>
    </reaction>
</comment>
<evidence type="ECO:0000256" key="13">
    <source>
        <dbReference type="ARBA" id="ARBA00023204"/>
    </source>
</evidence>
<evidence type="ECO:0000259" key="19">
    <source>
        <dbReference type="SMART" id="SM00482"/>
    </source>
</evidence>
<evidence type="ECO:0000256" key="5">
    <source>
        <dbReference type="ARBA" id="ARBA00022695"/>
    </source>
</evidence>
<dbReference type="InterPro" id="IPR002562">
    <property type="entry name" value="3'-5'_exonuclease_dom"/>
</dbReference>
<dbReference type="NCBIfam" id="TIGR00593">
    <property type="entry name" value="pola"/>
    <property type="match status" value="1"/>
</dbReference>
<evidence type="ECO:0000256" key="11">
    <source>
        <dbReference type="ARBA" id="ARBA00022932"/>
    </source>
</evidence>
<dbReference type="InterPro" id="IPR054690">
    <property type="entry name" value="DNA_polI_exonuclease"/>
</dbReference>
<dbReference type="InterPro" id="IPR002421">
    <property type="entry name" value="5-3_exonuclease"/>
</dbReference>
<evidence type="ECO:0000256" key="14">
    <source>
        <dbReference type="ARBA" id="ARBA00049244"/>
    </source>
</evidence>
<evidence type="ECO:0000256" key="6">
    <source>
        <dbReference type="ARBA" id="ARBA00022705"/>
    </source>
</evidence>
<dbReference type="SMART" id="SM00474">
    <property type="entry name" value="35EXOc"/>
    <property type="match status" value="1"/>
</dbReference>
<evidence type="ECO:0000256" key="2">
    <source>
        <dbReference type="ARBA" id="ARBA00012417"/>
    </source>
</evidence>
<evidence type="ECO:0000256" key="9">
    <source>
        <dbReference type="ARBA" id="ARBA00022801"/>
    </source>
</evidence>
<dbReference type="InterPro" id="IPR018320">
    <property type="entry name" value="DNA_polymerase_1"/>
</dbReference>
<keyword evidence="7" id="KW-0540">Nuclease</keyword>
<keyword evidence="21" id="KW-1185">Reference proteome</keyword>
<evidence type="ECO:0000256" key="15">
    <source>
        <dbReference type="NCBIfam" id="TIGR00593"/>
    </source>
</evidence>
<keyword evidence="5 16" id="KW-0548">Nucleotidyltransferase</keyword>
<dbReference type="EC" id="2.7.7.7" evidence="2 15"/>
<keyword evidence="11 16" id="KW-0239">DNA-directed DNA polymerase</keyword>
<dbReference type="PANTHER" id="PTHR10133">
    <property type="entry name" value="DNA POLYMERASE I"/>
    <property type="match status" value="1"/>
</dbReference>
<sequence length="890" mass="102495">MENKKLIVIDGSSLLHRAFYALPLLSTKDGIYTNGVYGFLTMLYKINEEYNPDYLCVAFDKKGPTFRHEEFDQYKANRQSTPSELVQQFPILKEILKAMGISQLELDGYEADDIAGTLAKVGEEESLNVTLVTGDRDYLQLASDKTRVLITKKGITELEEFNEEKIVKEYGITPKQFIDLKGLMGDKSDNIPGVPGIGEKTGLKLLKEYGTIEKVYENIDNIRGKKLKESLIENESIAFLSRRLGEIIINVPINIQMEELKIKESNWEKLKELYESLEFKSLINKIPTEHINSKDEEHNSYEYNIIQEESYQLLVEKIIEDKKFAFKFIFEDENYMKSRIMGVGIKTSNDMANYIDLSDNVEIFADKFKFVFEDKDIEKIGHNLKLDLVGLLRLGIEIENYTFDSMIGQYLINPAQSSYSINDLSSEYLNYYGIDEEELLGKGKGKKKYSDLKIEEVAHYISFTLDTVFKVEHIIKGLLESQEMVNLYYDVELPLVEVLASMEFIGFKIDLEELKVLGKEYDNEIEKLTKEIYELAGLEFNINSPKQLGEILFDRLSLPVIKKTKTGYSTDAEVLDKLKNQHPIVNNILRYRQIVKLKSTYIDGLMTLVDKDTNRIHSSFNQTITNTGRISSTEPNLQNIPIKTEDGRKIRKAFVPENNDYLLVDGDYSQIELRVLAHISKDSKLIDAFKHNEDIHQKTASEVFKVEKEEVTSLMRSRAKAVNFGIVYGISDYGLSRDLNISRKEAKEYIENYLENYDLVKKYMEDIVEEGKEKGYVETILNRRRYIPELKAKNFNVKSFGERIAMNTPIQGSAADIIKMAMVKVYNELKSRKLKSRLILQVHDELIIEATEDEVVKVKGIMKNIMENSIKLAVPLKVDLKVGESWYETK</sequence>
<dbReference type="InterPro" id="IPR019760">
    <property type="entry name" value="DNA-dir_DNA_pol_A_CS"/>
</dbReference>
<keyword evidence="10" id="KW-0269">Exonuclease</keyword>
<dbReference type="CDD" id="cd08637">
    <property type="entry name" value="DNA_pol_A_pol_I_C"/>
    <property type="match status" value="1"/>
</dbReference>
<dbReference type="NCBIfam" id="NF004397">
    <property type="entry name" value="PRK05755.1"/>
    <property type="match status" value="1"/>
</dbReference>
<dbReference type="CDD" id="cd09859">
    <property type="entry name" value="PIN_53EXO"/>
    <property type="match status" value="1"/>
</dbReference>
<evidence type="ECO:0000256" key="12">
    <source>
        <dbReference type="ARBA" id="ARBA00023125"/>
    </source>
</evidence>
<dbReference type="EMBL" id="JAHLPM010000023">
    <property type="protein sequence ID" value="MBU5440045.1"/>
    <property type="molecule type" value="Genomic_DNA"/>
</dbReference>
<dbReference type="Pfam" id="PF02739">
    <property type="entry name" value="5_3_exonuc_N"/>
    <property type="match status" value="1"/>
</dbReference>
<keyword evidence="6 16" id="KW-0235">DNA replication</keyword>
<dbReference type="InterPro" id="IPR002298">
    <property type="entry name" value="DNA_polymerase_A"/>
</dbReference>
<organism evidence="20 21">
    <name type="scientific">Tissierella simiarum</name>
    <dbReference type="NCBI Taxonomy" id="2841534"/>
    <lineage>
        <taxon>Bacteria</taxon>
        <taxon>Bacillati</taxon>
        <taxon>Bacillota</taxon>
        <taxon>Tissierellia</taxon>
        <taxon>Tissierellales</taxon>
        <taxon>Tissierellaceae</taxon>
        <taxon>Tissierella</taxon>
    </lineage>
</organism>
<dbReference type="SMART" id="SM00279">
    <property type="entry name" value="HhH2"/>
    <property type="match status" value="1"/>
</dbReference>
<evidence type="ECO:0000259" key="17">
    <source>
        <dbReference type="SMART" id="SM00474"/>
    </source>
</evidence>
<keyword evidence="13 16" id="KW-0234">DNA repair</keyword>
<feature type="domain" description="DNA-directed DNA polymerase family A palm" evidence="19">
    <location>
        <begin position="647"/>
        <end position="854"/>
    </location>
</feature>
<dbReference type="SMART" id="SM00482">
    <property type="entry name" value="POLAc"/>
    <property type="match status" value="1"/>
</dbReference>
<comment type="similarity">
    <text evidence="1 16">Belongs to the DNA polymerase type-A family.</text>
</comment>
<dbReference type="InterPro" id="IPR020045">
    <property type="entry name" value="DNA_polI_H3TH"/>
</dbReference>
<dbReference type="SMART" id="SM00475">
    <property type="entry name" value="53EXOc"/>
    <property type="match status" value="1"/>
</dbReference>
<evidence type="ECO:0000313" key="21">
    <source>
        <dbReference type="Proteomes" id="UP000749471"/>
    </source>
</evidence>
<reference evidence="20 21" key="1">
    <citation type="submission" date="2021-06" db="EMBL/GenBank/DDBJ databases">
        <authorList>
            <person name="Sun Q."/>
            <person name="Li D."/>
        </authorList>
    </citation>
    <scope>NUCLEOTIDE SEQUENCE [LARGE SCALE GENOMIC DNA]</scope>
    <source>
        <strain evidence="20 21">MSJ-40</strain>
    </source>
</reference>